<reference evidence="8" key="1">
    <citation type="submission" date="2022-11" db="UniProtKB">
        <authorList>
            <consortium name="WormBaseParasite"/>
        </authorList>
    </citation>
    <scope>IDENTIFICATION</scope>
</reference>
<name>A0A915JWA0_ROMCU</name>
<dbReference type="GO" id="GO:0034707">
    <property type="term" value="C:chloride channel complex"/>
    <property type="evidence" value="ECO:0007669"/>
    <property type="project" value="UniProtKB-KW"/>
</dbReference>
<keyword evidence="6" id="KW-0406">Ion transport</keyword>
<keyword evidence="6" id="KW-0869">Chloride channel</keyword>
<keyword evidence="2" id="KW-0812">Transmembrane</keyword>
<comment type="subcellular location">
    <subcellularLocation>
        <location evidence="6">Cell membrane</location>
        <topology evidence="6">Multi-pass membrane protein</topology>
    </subcellularLocation>
    <subcellularLocation>
        <location evidence="1">Membrane</location>
    </subcellularLocation>
</comment>
<dbReference type="InterPro" id="IPR021134">
    <property type="entry name" value="Bestrophin-like"/>
</dbReference>
<dbReference type="AlphaFoldDB" id="A0A915JWA0"/>
<dbReference type="Proteomes" id="UP000887565">
    <property type="component" value="Unplaced"/>
</dbReference>
<evidence type="ECO:0000256" key="1">
    <source>
        <dbReference type="ARBA" id="ARBA00004370"/>
    </source>
</evidence>
<evidence type="ECO:0000313" key="8">
    <source>
        <dbReference type="WBParaSite" id="nRc.2.0.1.t30700-RA"/>
    </source>
</evidence>
<keyword evidence="6" id="KW-1003">Cell membrane</keyword>
<dbReference type="GO" id="GO:0005254">
    <property type="term" value="F:chloride channel activity"/>
    <property type="evidence" value="ECO:0007669"/>
    <property type="project" value="UniProtKB-KW"/>
</dbReference>
<comment type="function">
    <text evidence="6">Forms chloride channels.</text>
</comment>
<evidence type="ECO:0000256" key="4">
    <source>
        <dbReference type="ARBA" id="ARBA00023136"/>
    </source>
</evidence>
<protein>
    <recommendedName>
        <fullName evidence="6">Bestrophin homolog</fullName>
    </recommendedName>
</protein>
<keyword evidence="7" id="KW-1185">Reference proteome</keyword>
<dbReference type="PANTHER" id="PTHR10736:SF0">
    <property type="entry name" value="BESTROPHIN HOMOLOG"/>
    <property type="match status" value="1"/>
</dbReference>
<accession>A0A915JWA0</accession>
<dbReference type="InterPro" id="IPR000615">
    <property type="entry name" value="Bestrophin"/>
</dbReference>
<dbReference type="GO" id="GO:0005886">
    <property type="term" value="C:plasma membrane"/>
    <property type="evidence" value="ECO:0007669"/>
    <property type="project" value="UniProtKB-SubCell"/>
</dbReference>
<evidence type="ECO:0000256" key="3">
    <source>
        <dbReference type="ARBA" id="ARBA00022989"/>
    </source>
</evidence>
<organism evidence="7 8">
    <name type="scientific">Romanomermis culicivorax</name>
    <name type="common">Nematode worm</name>
    <dbReference type="NCBI Taxonomy" id="13658"/>
    <lineage>
        <taxon>Eukaryota</taxon>
        <taxon>Metazoa</taxon>
        <taxon>Ecdysozoa</taxon>
        <taxon>Nematoda</taxon>
        <taxon>Enoplea</taxon>
        <taxon>Dorylaimia</taxon>
        <taxon>Mermithida</taxon>
        <taxon>Mermithoidea</taxon>
        <taxon>Mermithidae</taxon>
        <taxon>Romanomermis</taxon>
    </lineage>
</organism>
<proteinExistence type="inferred from homology"/>
<evidence type="ECO:0000256" key="6">
    <source>
        <dbReference type="RuleBase" id="RU363126"/>
    </source>
</evidence>
<evidence type="ECO:0000313" key="7">
    <source>
        <dbReference type="Proteomes" id="UP000887565"/>
    </source>
</evidence>
<keyword evidence="3" id="KW-1133">Transmembrane helix</keyword>
<keyword evidence="6" id="KW-0407">Ion channel</keyword>
<keyword evidence="6" id="KW-0813">Transport</keyword>
<keyword evidence="6" id="KW-0868">Chloride</keyword>
<sequence>MIEAILEKPQEVGVHDHQKLCVLATVCANAHPKRQNIKLLNKILSVCRVKGSTCPGPALVYSYFLACLFGRQYLLNANDSHDRSEADMYFPLFTLLQFVFYMGWLKVAESIMNPLGEDDDDFEVNYLIERNMQVSYFIVDDNCMKIPPLKRDRYWNDPDTNVPHTQESLGVKVQPYVPSAVPESAQTDFDLKSSQPSLIITADSGANGPKHSLRSFRQYSNGSFNPSLKSLAEHQILLMQPQPSTPDATASAPSKSASILKRSFRRLLSTPVRKLSRPEILTVTSRPSSTHIFDANPFALTPTNEDGCGAIYFHAPNGAKPGEDAFASLLEEQTAKRTI</sequence>
<dbReference type="WBParaSite" id="nRc.2.0.1.t30700-RA">
    <property type="protein sequence ID" value="nRc.2.0.1.t30700-RA"/>
    <property type="gene ID" value="nRc.2.0.1.g30700"/>
</dbReference>
<dbReference type="Pfam" id="PF01062">
    <property type="entry name" value="Bestrophin"/>
    <property type="match status" value="1"/>
</dbReference>
<dbReference type="PANTHER" id="PTHR10736">
    <property type="entry name" value="BESTROPHIN"/>
    <property type="match status" value="1"/>
</dbReference>
<evidence type="ECO:0000256" key="2">
    <source>
        <dbReference type="ARBA" id="ARBA00022692"/>
    </source>
</evidence>
<comment type="similarity">
    <text evidence="5 6">Belongs to the anion channel-forming bestrophin (TC 1.A.46) family. Calcium-sensitive chloride channel subfamily.</text>
</comment>
<evidence type="ECO:0000256" key="5">
    <source>
        <dbReference type="ARBA" id="ARBA00034769"/>
    </source>
</evidence>
<keyword evidence="4" id="KW-0472">Membrane</keyword>